<dbReference type="InterPro" id="IPR002136">
    <property type="entry name" value="Ribosomal_uL4"/>
</dbReference>
<evidence type="ECO:0000256" key="7">
    <source>
        <dbReference type="HAMAP-Rule" id="MF_01328"/>
    </source>
</evidence>
<keyword evidence="4 7" id="KW-0689">Ribosomal protein</keyword>
<keyword evidence="3 7" id="KW-0694">RNA-binding</keyword>
<dbReference type="PANTHER" id="PTHR10746:SF6">
    <property type="entry name" value="LARGE RIBOSOMAL SUBUNIT PROTEIN UL4M"/>
    <property type="match status" value="1"/>
</dbReference>
<dbReference type="GO" id="GO:0005840">
    <property type="term" value="C:ribosome"/>
    <property type="evidence" value="ECO:0007669"/>
    <property type="project" value="UniProtKB-KW"/>
</dbReference>
<evidence type="ECO:0000256" key="5">
    <source>
        <dbReference type="ARBA" id="ARBA00023274"/>
    </source>
</evidence>
<dbReference type="GO" id="GO:0019843">
    <property type="term" value="F:rRNA binding"/>
    <property type="evidence" value="ECO:0007669"/>
    <property type="project" value="UniProtKB-UniRule"/>
</dbReference>
<comment type="subunit">
    <text evidence="7">Part of the 50S ribosomal subunit.</text>
</comment>
<name>A0AB38YEI2_9GAMM</name>
<evidence type="ECO:0000256" key="6">
    <source>
        <dbReference type="ARBA" id="ARBA00035244"/>
    </source>
</evidence>
<dbReference type="RefSeq" id="WP_304995068.1">
    <property type="nucleotide sequence ID" value="NZ_CP101717.1"/>
</dbReference>
<dbReference type="InterPro" id="IPR023574">
    <property type="entry name" value="Ribosomal_uL4_dom_sf"/>
</dbReference>
<dbReference type="GO" id="GO:0003735">
    <property type="term" value="F:structural constituent of ribosome"/>
    <property type="evidence" value="ECO:0007669"/>
    <property type="project" value="InterPro"/>
</dbReference>
<evidence type="ECO:0000313" key="9">
    <source>
        <dbReference type="EMBL" id="WLD57783.1"/>
    </source>
</evidence>
<keyword evidence="5 7" id="KW-0687">Ribonucleoprotein</keyword>
<evidence type="ECO:0000256" key="3">
    <source>
        <dbReference type="ARBA" id="ARBA00022884"/>
    </source>
</evidence>
<protein>
    <recommendedName>
        <fullName evidence="6 7">Large ribosomal subunit protein uL4</fullName>
    </recommendedName>
</protein>
<comment type="function">
    <text evidence="7">One of the primary rRNA binding proteins, this protein initially binds near the 5'-end of the 23S rRNA. It is important during the early stages of 50S assembly. It makes multiple contacts with different domains of the 23S rRNA in the assembled 50S subunit and ribosome.</text>
</comment>
<reference evidence="9" key="1">
    <citation type="submission" date="2022-07" db="EMBL/GenBank/DDBJ databases">
        <title>Complete genome sequence of Salinispirillum sp. LH10-3-1 capable of multiple carbohydrate inversion isolated from a soda lake.</title>
        <authorList>
            <person name="Liu J."/>
            <person name="Zhai Y."/>
            <person name="Zhang H."/>
            <person name="Yang H."/>
            <person name="Qu J."/>
            <person name="Li J."/>
        </authorList>
    </citation>
    <scope>NUCLEOTIDE SEQUENCE</scope>
    <source>
        <strain evidence="9">LH 10-3-1</strain>
    </source>
</reference>
<keyword evidence="2 7" id="KW-0699">rRNA-binding</keyword>
<dbReference type="EMBL" id="CP101717">
    <property type="protein sequence ID" value="WLD57783.1"/>
    <property type="molecule type" value="Genomic_DNA"/>
</dbReference>
<sequence length="202" mass="21947">MNLNVVGSKNSTVEVSDATFGKDFNEALVHQVVTAYMAAGRQGSKAQKTRSQVSGGGAKPWRQKGTGRARAGTTRSPIWRSGGVTFAATPRDYSQKVNRKMYRGAIQSILSELVRQERLVIVDDLNIAEPKTKLFLSKMKELGLNNALFVADEVTENLFLSARNVPHVDVLDVAGVDPVSLVAFDKVVMTVAALKKVEEVLS</sequence>
<dbReference type="PANTHER" id="PTHR10746">
    <property type="entry name" value="50S RIBOSOMAL PROTEIN L4"/>
    <property type="match status" value="1"/>
</dbReference>
<gene>
    <name evidence="7 9" type="primary">rplD</name>
    <name evidence="9" type="ORF">NFC81_13835</name>
</gene>
<evidence type="ECO:0000256" key="8">
    <source>
        <dbReference type="SAM" id="MobiDB-lite"/>
    </source>
</evidence>
<dbReference type="GO" id="GO:1990904">
    <property type="term" value="C:ribonucleoprotein complex"/>
    <property type="evidence" value="ECO:0007669"/>
    <property type="project" value="UniProtKB-KW"/>
</dbReference>
<dbReference type="SUPFAM" id="SSF52166">
    <property type="entry name" value="Ribosomal protein L4"/>
    <property type="match status" value="1"/>
</dbReference>
<dbReference type="Gene3D" id="3.40.1370.10">
    <property type="match status" value="1"/>
</dbReference>
<dbReference type="FunFam" id="3.40.1370.10:FF:000001">
    <property type="entry name" value="50S ribosomal protein L4"/>
    <property type="match status" value="1"/>
</dbReference>
<comment type="function">
    <text evidence="7">Forms part of the polypeptide exit tunnel.</text>
</comment>
<evidence type="ECO:0000256" key="4">
    <source>
        <dbReference type="ARBA" id="ARBA00022980"/>
    </source>
</evidence>
<dbReference type="HAMAP" id="MF_01328_B">
    <property type="entry name" value="Ribosomal_uL4_B"/>
    <property type="match status" value="1"/>
</dbReference>
<proteinExistence type="inferred from homology"/>
<organism evidence="9">
    <name type="scientific">Salinispirillum sp. LH 10-3-1</name>
    <dbReference type="NCBI Taxonomy" id="2952525"/>
    <lineage>
        <taxon>Bacteria</taxon>
        <taxon>Pseudomonadati</taxon>
        <taxon>Pseudomonadota</taxon>
        <taxon>Gammaproteobacteria</taxon>
        <taxon>Oceanospirillales</taxon>
        <taxon>Saccharospirillaceae</taxon>
        <taxon>Salinispirillum</taxon>
    </lineage>
</organism>
<dbReference type="InterPro" id="IPR013005">
    <property type="entry name" value="Ribosomal_uL4-like"/>
</dbReference>
<dbReference type="AlphaFoldDB" id="A0AB38YEI2"/>
<dbReference type="GO" id="GO:0006412">
    <property type="term" value="P:translation"/>
    <property type="evidence" value="ECO:0007669"/>
    <property type="project" value="UniProtKB-UniRule"/>
</dbReference>
<feature type="compositionally biased region" description="Polar residues" evidence="8">
    <location>
        <begin position="44"/>
        <end position="53"/>
    </location>
</feature>
<evidence type="ECO:0000256" key="2">
    <source>
        <dbReference type="ARBA" id="ARBA00022730"/>
    </source>
</evidence>
<dbReference type="Pfam" id="PF00573">
    <property type="entry name" value="Ribosomal_L4"/>
    <property type="match status" value="1"/>
</dbReference>
<dbReference type="NCBIfam" id="TIGR03953">
    <property type="entry name" value="rplD_bact"/>
    <property type="match status" value="1"/>
</dbReference>
<feature type="region of interest" description="Disordered" evidence="8">
    <location>
        <begin position="41"/>
        <end position="75"/>
    </location>
</feature>
<evidence type="ECO:0000256" key="1">
    <source>
        <dbReference type="ARBA" id="ARBA00010528"/>
    </source>
</evidence>
<comment type="similarity">
    <text evidence="1 7">Belongs to the universal ribosomal protein uL4 family.</text>
</comment>
<accession>A0AB38YEI2</accession>